<dbReference type="PANTHER" id="PTHR34781:SF2">
    <property type="entry name" value="TRANSMEMBRANE PROTEIN"/>
    <property type="match status" value="1"/>
</dbReference>
<reference evidence="2" key="1">
    <citation type="submission" date="2021-01" db="UniProtKB">
        <authorList>
            <consortium name="EnsemblPlants"/>
        </authorList>
    </citation>
    <scope>IDENTIFICATION</scope>
</reference>
<accession>A0A7N0UVG5</accession>
<keyword evidence="1" id="KW-0472">Membrane</keyword>
<dbReference type="AlphaFoldDB" id="A0A7N0UVG5"/>
<proteinExistence type="predicted"/>
<name>A0A7N0UVG5_KALFE</name>
<evidence type="ECO:0000256" key="1">
    <source>
        <dbReference type="SAM" id="Phobius"/>
    </source>
</evidence>
<evidence type="ECO:0000313" key="2">
    <source>
        <dbReference type="EnsemblPlants" id="Kaladp0088s0058.1.v1.1"/>
    </source>
</evidence>
<keyword evidence="3" id="KW-1185">Reference proteome</keyword>
<keyword evidence="1" id="KW-0812">Transmembrane</keyword>
<dbReference type="EnsemblPlants" id="Kaladp0088s0058.1.v1.1">
    <property type="protein sequence ID" value="Kaladp0088s0058.1.v1.1"/>
    <property type="gene ID" value="Kaladp0088s0058.v1.1"/>
</dbReference>
<sequence length="133" mass="14150">MMRRPTHQDPQSTVFYDLSSLVLTLLRSPTLPVSASSPPRLPPKITPSGVASLMFGISLAMMLCGSVTFLIGFMLMPWAIGFVVVLYIVGLVSGISMLARALLCHITAVASRSRKDLPGLGAGWLAGSSDMTQ</sequence>
<dbReference type="OMA" id="ESSRAFY"/>
<dbReference type="Gramene" id="Kaladp0088s0058.3.v1.1">
    <property type="protein sequence ID" value="Kaladp0088s0058.3.v1.1"/>
    <property type="gene ID" value="Kaladp0088s0058.v1.1"/>
</dbReference>
<feature type="transmembrane region" description="Helical" evidence="1">
    <location>
        <begin position="78"/>
        <end position="103"/>
    </location>
</feature>
<keyword evidence="1" id="KW-1133">Transmembrane helix</keyword>
<evidence type="ECO:0000313" key="3">
    <source>
        <dbReference type="Proteomes" id="UP000594263"/>
    </source>
</evidence>
<dbReference type="Gramene" id="Kaladp0088s0058.1.v1.1">
    <property type="protein sequence ID" value="Kaladp0088s0058.1.v1.1"/>
    <property type="gene ID" value="Kaladp0088s0058.v1.1"/>
</dbReference>
<evidence type="ECO:0008006" key="4">
    <source>
        <dbReference type="Google" id="ProtNLM"/>
    </source>
</evidence>
<dbReference type="Proteomes" id="UP000594263">
    <property type="component" value="Unplaced"/>
</dbReference>
<feature type="transmembrane region" description="Helical" evidence="1">
    <location>
        <begin position="51"/>
        <end position="71"/>
    </location>
</feature>
<organism evidence="2 3">
    <name type="scientific">Kalanchoe fedtschenkoi</name>
    <name type="common">Lavender scallops</name>
    <name type="synonym">South American air plant</name>
    <dbReference type="NCBI Taxonomy" id="63787"/>
    <lineage>
        <taxon>Eukaryota</taxon>
        <taxon>Viridiplantae</taxon>
        <taxon>Streptophyta</taxon>
        <taxon>Embryophyta</taxon>
        <taxon>Tracheophyta</taxon>
        <taxon>Spermatophyta</taxon>
        <taxon>Magnoliopsida</taxon>
        <taxon>eudicotyledons</taxon>
        <taxon>Gunneridae</taxon>
        <taxon>Pentapetalae</taxon>
        <taxon>Saxifragales</taxon>
        <taxon>Crassulaceae</taxon>
        <taxon>Kalanchoe</taxon>
    </lineage>
</organism>
<protein>
    <recommendedName>
        <fullName evidence="4">Transmembrane protein</fullName>
    </recommendedName>
</protein>
<dbReference type="EnsemblPlants" id="Kaladp0088s0058.3.v1.1">
    <property type="protein sequence ID" value="Kaladp0088s0058.3.v1.1"/>
    <property type="gene ID" value="Kaladp0088s0058.v1.1"/>
</dbReference>
<dbReference type="PANTHER" id="PTHR34781">
    <property type="entry name" value="TRANSMEMBRANE PROTEIN"/>
    <property type="match status" value="1"/>
</dbReference>